<feature type="chain" id="PRO_5014636858" evidence="1">
    <location>
        <begin position="18"/>
        <end position="88"/>
    </location>
</feature>
<feature type="signal peptide" evidence="1">
    <location>
        <begin position="1"/>
        <end position="17"/>
    </location>
</feature>
<sequence>MTGCFLWVVMSVRWTCGSPQSEMSSLVSSESKFGLRQWVFLRPPTDPINTLFVETHMLYFGRRFPLAAGVALPPAVPEPDARCCCCCC</sequence>
<evidence type="ECO:0000313" key="2">
    <source>
        <dbReference type="EMBL" id="MBW72579.1"/>
    </source>
</evidence>
<dbReference type="EMBL" id="GGFL01008401">
    <property type="protein sequence ID" value="MBW72579.1"/>
    <property type="molecule type" value="Transcribed_RNA"/>
</dbReference>
<dbReference type="AlphaFoldDB" id="A0A2M4D4V7"/>
<accession>A0A2M4D4V7</accession>
<evidence type="ECO:0000256" key="1">
    <source>
        <dbReference type="SAM" id="SignalP"/>
    </source>
</evidence>
<protein>
    <submittedName>
        <fullName evidence="2">Putative secreted protein</fullName>
    </submittedName>
</protein>
<organism evidence="2">
    <name type="scientific">Anopheles darlingi</name>
    <name type="common">Mosquito</name>
    <dbReference type="NCBI Taxonomy" id="43151"/>
    <lineage>
        <taxon>Eukaryota</taxon>
        <taxon>Metazoa</taxon>
        <taxon>Ecdysozoa</taxon>
        <taxon>Arthropoda</taxon>
        <taxon>Hexapoda</taxon>
        <taxon>Insecta</taxon>
        <taxon>Pterygota</taxon>
        <taxon>Neoptera</taxon>
        <taxon>Endopterygota</taxon>
        <taxon>Diptera</taxon>
        <taxon>Nematocera</taxon>
        <taxon>Culicoidea</taxon>
        <taxon>Culicidae</taxon>
        <taxon>Anophelinae</taxon>
        <taxon>Anopheles</taxon>
    </lineage>
</organism>
<reference evidence="2" key="1">
    <citation type="submission" date="2018-01" db="EMBL/GenBank/DDBJ databases">
        <title>An insight into the sialome of Amazonian anophelines.</title>
        <authorList>
            <person name="Ribeiro J.M."/>
            <person name="Scarpassa V."/>
            <person name="Calvo E."/>
        </authorList>
    </citation>
    <scope>NUCLEOTIDE SEQUENCE</scope>
</reference>
<keyword evidence="1" id="KW-0732">Signal</keyword>
<proteinExistence type="predicted"/>
<name>A0A2M4D4V7_ANODA</name>